<dbReference type="SUPFAM" id="SSF57667">
    <property type="entry name" value="beta-beta-alpha zinc fingers"/>
    <property type="match status" value="1"/>
</dbReference>
<evidence type="ECO:0000313" key="12">
    <source>
        <dbReference type="RefSeq" id="XP_026109432.1"/>
    </source>
</evidence>
<keyword evidence="5" id="KW-0805">Transcription regulation</keyword>
<dbReference type="KEGG" id="caua:113081631"/>
<dbReference type="GeneID" id="113081631"/>
<feature type="domain" description="BED-type" evidence="10">
    <location>
        <begin position="19"/>
        <end position="67"/>
    </location>
</feature>
<dbReference type="InterPro" id="IPR052035">
    <property type="entry name" value="ZnF_BED_domain_contain"/>
</dbReference>
<keyword evidence="4" id="KW-0862">Zinc</keyword>
<dbReference type="GO" id="GO:0008270">
    <property type="term" value="F:zinc ion binding"/>
    <property type="evidence" value="ECO:0007669"/>
    <property type="project" value="UniProtKB-KW"/>
</dbReference>
<dbReference type="InterPro" id="IPR008906">
    <property type="entry name" value="HATC_C_dom"/>
</dbReference>
<dbReference type="PANTHER" id="PTHR46481:SF9">
    <property type="entry name" value="ZINC FINGER BED DOMAIN-CONTAINING PROTEIN 1-LIKE"/>
    <property type="match status" value="1"/>
</dbReference>
<keyword evidence="3 9" id="KW-0863">Zinc-finger</keyword>
<evidence type="ECO:0000256" key="5">
    <source>
        <dbReference type="ARBA" id="ARBA00023015"/>
    </source>
</evidence>
<dbReference type="Pfam" id="PF05699">
    <property type="entry name" value="Dimer_Tnp_hAT"/>
    <property type="match status" value="1"/>
</dbReference>
<dbReference type="SUPFAM" id="SSF140996">
    <property type="entry name" value="Hermes dimerisation domain"/>
    <property type="match status" value="1"/>
</dbReference>
<dbReference type="InterPro" id="IPR003656">
    <property type="entry name" value="Znf_BED"/>
</dbReference>
<evidence type="ECO:0000256" key="7">
    <source>
        <dbReference type="ARBA" id="ARBA00023163"/>
    </source>
</evidence>
<evidence type="ECO:0000256" key="6">
    <source>
        <dbReference type="ARBA" id="ARBA00023125"/>
    </source>
</evidence>
<evidence type="ECO:0000256" key="9">
    <source>
        <dbReference type="PROSITE-ProRule" id="PRU00027"/>
    </source>
</evidence>
<keyword evidence="8" id="KW-0539">Nucleus</keyword>
<dbReference type="InterPro" id="IPR012337">
    <property type="entry name" value="RNaseH-like_sf"/>
</dbReference>
<dbReference type="SMART" id="SM00614">
    <property type="entry name" value="ZnF_BED"/>
    <property type="match status" value="1"/>
</dbReference>
<dbReference type="Proteomes" id="UP000515129">
    <property type="component" value="Unplaced"/>
</dbReference>
<keyword evidence="2" id="KW-0479">Metal-binding</keyword>
<evidence type="ECO:0000256" key="2">
    <source>
        <dbReference type="ARBA" id="ARBA00022723"/>
    </source>
</evidence>
<dbReference type="GO" id="GO:0003677">
    <property type="term" value="F:DNA binding"/>
    <property type="evidence" value="ECO:0007669"/>
    <property type="project" value="UniProtKB-KW"/>
</dbReference>
<dbReference type="GO" id="GO:0005634">
    <property type="term" value="C:nucleus"/>
    <property type="evidence" value="ECO:0007669"/>
    <property type="project" value="UniProtKB-SubCell"/>
</dbReference>
<evidence type="ECO:0000259" key="10">
    <source>
        <dbReference type="PROSITE" id="PS50808"/>
    </source>
</evidence>
<proteinExistence type="predicted"/>
<keyword evidence="6" id="KW-0238">DNA-binding</keyword>
<accession>A0A6P6NKB6</accession>
<evidence type="ECO:0000256" key="3">
    <source>
        <dbReference type="ARBA" id="ARBA00022771"/>
    </source>
</evidence>
<gene>
    <name evidence="12" type="primary">LOC113081631</name>
</gene>
<reference evidence="12" key="1">
    <citation type="submission" date="2025-08" db="UniProtKB">
        <authorList>
            <consortium name="RefSeq"/>
        </authorList>
    </citation>
    <scope>IDENTIFICATION</scope>
    <source>
        <strain evidence="12">Wakin</strain>
        <tissue evidence="12">Muscle</tissue>
    </source>
</reference>
<organism evidence="11 12">
    <name type="scientific">Carassius auratus</name>
    <name type="common">Goldfish</name>
    <dbReference type="NCBI Taxonomy" id="7957"/>
    <lineage>
        <taxon>Eukaryota</taxon>
        <taxon>Metazoa</taxon>
        <taxon>Chordata</taxon>
        <taxon>Craniata</taxon>
        <taxon>Vertebrata</taxon>
        <taxon>Euteleostomi</taxon>
        <taxon>Actinopterygii</taxon>
        <taxon>Neopterygii</taxon>
        <taxon>Teleostei</taxon>
        <taxon>Ostariophysi</taxon>
        <taxon>Cypriniformes</taxon>
        <taxon>Cyprinidae</taxon>
        <taxon>Cyprininae</taxon>
        <taxon>Carassius</taxon>
    </lineage>
</organism>
<dbReference type="OrthoDB" id="1607513at2759"/>
<dbReference type="RefSeq" id="XP_026109432.1">
    <property type="nucleotide sequence ID" value="XM_026253647.1"/>
</dbReference>
<dbReference type="PROSITE" id="PS50808">
    <property type="entry name" value="ZF_BED"/>
    <property type="match status" value="1"/>
</dbReference>
<dbReference type="GO" id="GO:0046983">
    <property type="term" value="F:protein dimerization activity"/>
    <property type="evidence" value="ECO:0007669"/>
    <property type="project" value="InterPro"/>
</dbReference>
<dbReference type="InterPro" id="IPR036236">
    <property type="entry name" value="Znf_C2H2_sf"/>
</dbReference>
<name>A0A6P6NKB6_CARAU</name>
<evidence type="ECO:0000256" key="1">
    <source>
        <dbReference type="ARBA" id="ARBA00004123"/>
    </source>
</evidence>
<keyword evidence="7" id="KW-0804">Transcription</keyword>
<evidence type="ECO:0000256" key="8">
    <source>
        <dbReference type="ARBA" id="ARBA00023242"/>
    </source>
</evidence>
<keyword evidence="11" id="KW-1185">Reference proteome</keyword>
<dbReference type="PANTHER" id="PTHR46481">
    <property type="entry name" value="ZINC FINGER BED DOMAIN-CONTAINING PROTEIN 4"/>
    <property type="match status" value="1"/>
</dbReference>
<dbReference type="AlphaFoldDB" id="A0A6P6NKB6"/>
<evidence type="ECO:0000313" key="11">
    <source>
        <dbReference type="Proteomes" id="UP000515129"/>
    </source>
</evidence>
<sequence>MSQPETSAAAADDLVPKRRSTSKIWQFFGFKRDDHMQTEVICKTCKSRVATKTGNTSNLFSHLKAKHNDLYQLCSAEKSSSSGESTLVHQPKQQSISSSFESITPYPVSSRRHREITEAITRYLAKDMVPIATVGKPGFLHLMNTIDKRYNIPSRTYFSRIAIPQMYEHTRDRVMLELRDVEHFACTTDLWSSRTTEPYISLTVHFIDKAFKMRSLCLQTAYFPSEHSGENIALGLREALSGWNLNEARLVCFTTDNATNMIKAAEINGWPRLQCFGHRLHLAIENAVKCDTRISRALGVCKKLVGHFSHSWKKKEALKKAQRELNLPEHGLITECPTRWGTKQQMMERILEQQRALSQVLSENRSTRHLVPSWQDIEVLESVNKALKPLQDFTDALSGEEYVSISYLLPVLRLLNTQTLAADEEDTELTCSIKTKVLGYMEAKYEDPATQTLLNIATFLDPRFKKDYIPKEQWEEISLRIKSEMKEAQPAVAISSSSVGAAVSGAEAEPCQSATATSTKRMKKSLGSLLQTSVTSPSESSDHATIEAEFNSYILIPKIHSEQDPLAWWGIHKVNFPHLSKLAEKYLCVPATSTPSERLFSTSGNVVTCQRASLKPNKVDMLVFLSKNL</sequence>
<comment type="subcellular location">
    <subcellularLocation>
        <location evidence="1">Nucleus</location>
    </subcellularLocation>
</comment>
<protein>
    <submittedName>
        <fullName evidence="12">Zinc finger BED domain-containing protein 1-like</fullName>
    </submittedName>
</protein>
<dbReference type="SUPFAM" id="SSF53098">
    <property type="entry name" value="Ribonuclease H-like"/>
    <property type="match status" value="1"/>
</dbReference>
<dbReference type="Pfam" id="PF02892">
    <property type="entry name" value="zf-BED"/>
    <property type="match status" value="1"/>
</dbReference>
<evidence type="ECO:0000256" key="4">
    <source>
        <dbReference type="ARBA" id="ARBA00022833"/>
    </source>
</evidence>